<proteinExistence type="inferred from homology"/>
<accession>A0A397SSQ7</accession>
<dbReference type="SUPFAM" id="SSF50249">
    <property type="entry name" value="Nucleic acid-binding proteins"/>
    <property type="match status" value="3"/>
</dbReference>
<dbReference type="GO" id="GO:0006364">
    <property type="term" value="P:rRNA processing"/>
    <property type="evidence" value="ECO:0007669"/>
    <property type="project" value="UniProtKB-KW"/>
</dbReference>
<evidence type="ECO:0000256" key="4">
    <source>
        <dbReference type="ARBA" id="ARBA00005785"/>
    </source>
</evidence>
<dbReference type="FunFam" id="3.40.50.1010:FF:000010">
    <property type="entry name" value="Exosome complex exonuclease DIS3"/>
    <property type="match status" value="1"/>
</dbReference>
<dbReference type="PROSITE" id="PS01175">
    <property type="entry name" value="RIBONUCLEASE_II"/>
    <property type="match status" value="1"/>
</dbReference>
<comment type="caution">
    <text evidence="19">The sequence shown here is derived from an EMBL/GenBank/DDBJ whole genome shotgun (WGS) entry which is preliminary data.</text>
</comment>
<dbReference type="InterPro" id="IPR001900">
    <property type="entry name" value="RNase_II/R"/>
</dbReference>
<dbReference type="InterPro" id="IPR050180">
    <property type="entry name" value="RNR_Ribonuclease"/>
</dbReference>
<dbReference type="OrthoDB" id="372421at2759"/>
<keyword evidence="13" id="KW-0539">Nucleus</keyword>
<dbReference type="Gene3D" id="2.40.50.700">
    <property type="match status" value="1"/>
</dbReference>
<dbReference type="AlphaFoldDB" id="A0A397SSQ7"/>
<keyword evidence="12" id="KW-0694">RNA-binding</keyword>
<keyword evidence="8" id="KW-0255">Endonuclease</keyword>
<name>A0A397SSQ7_9GLOM</name>
<dbReference type="CDD" id="cd09862">
    <property type="entry name" value="PIN_Rrp44-like"/>
    <property type="match status" value="1"/>
</dbReference>
<evidence type="ECO:0000256" key="13">
    <source>
        <dbReference type="ARBA" id="ARBA00023242"/>
    </source>
</evidence>
<evidence type="ECO:0000259" key="17">
    <source>
        <dbReference type="SMART" id="SM00670"/>
    </source>
</evidence>
<keyword evidence="11" id="KW-0269">Exonuclease</keyword>
<dbReference type="InterPro" id="IPR033771">
    <property type="entry name" value="Rrp44_CSD1"/>
</dbReference>
<evidence type="ECO:0000256" key="14">
    <source>
        <dbReference type="ARBA" id="ARBA00077930"/>
    </source>
</evidence>
<dbReference type="GO" id="GO:0003723">
    <property type="term" value="F:RNA binding"/>
    <property type="evidence" value="ECO:0007669"/>
    <property type="project" value="UniProtKB-KW"/>
</dbReference>
<evidence type="ECO:0000256" key="7">
    <source>
        <dbReference type="ARBA" id="ARBA00022722"/>
    </source>
</evidence>
<dbReference type="SUPFAM" id="SSF88723">
    <property type="entry name" value="PIN domain-like"/>
    <property type="match status" value="1"/>
</dbReference>
<evidence type="ECO:0000256" key="8">
    <source>
        <dbReference type="ARBA" id="ARBA00022759"/>
    </source>
</evidence>
<dbReference type="Pfam" id="PF17215">
    <property type="entry name" value="Rrp44_S1"/>
    <property type="match status" value="1"/>
</dbReference>
<keyword evidence="20" id="KW-1185">Reference proteome</keyword>
<feature type="region of interest" description="Disordered" evidence="16">
    <location>
        <begin position="312"/>
        <end position="337"/>
    </location>
</feature>
<organism evidence="19 20">
    <name type="scientific">Glomus cerebriforme</name>
    <dbReference type="NCBI Taxonomy" id="658196"/>
    <lineage>
        <taxon>Eukaryota</taxon>
        <taxon>Fungi</taxon>
        <taxon>Fungi incertae sedis</taxon>
        <taxon>Mucoromycota</taxon>
        <taxon>Glomeromycotina</taxon>
        <taxon>Glomeromycetes</taxon>
        <taxon>Glomerales</taxon>
        <taxon>Glomeraceae</taxon>
        <taxon>Glomus</taxon>
    </lineage>
</organism>
<evidence type="ECO:0000256" key="5">
    <source>
        <dbReference type="ARBA" id="ARBA00022490"/>
    </source>
</evidence>
<evidence type="ECO:0000313" key="19">
    <source>
        <dbReference type="EMBL" id="RIA86987.1"/>
    </source>
</evidence>
<evidence type="ECO:0000256" key="15">
    <source>
        <dbReference type="RuleBase" id="RU003901"/>
    </source>
</evidence>
<dbReference type="Pfam" id="PF00773">
    <property type="entry name" value="RNB"/>
    <property type="match status" value="1"/>
</dbReference>
<evidence type="ECO:0000259" key="18">
    <source>
        <dbReference type="SMART" id="SM00955"/>
    </source>
</evidence>
<reference evidence="19 20" key="1">
    <citation type="submission" date="2018-06" db="EMBL/GenBank/DDBJ databases">
        <title>Comparative genomics reveals the genomic features of Rhizophagus irregularis, R. cerebriforme, R. diaphanum and Gigaspora rosea, and their symbiotic lifestyle signature.</title>
        <authorList>
            <person name="Morin E."/>
            <person name="San Clemente H."/>
            <person name="Chen E.C.H."/>
            <person name="De La Providencia I."/>
            <person name="Hainaut M."/>
            <person name="Kuo A."/>
            <person name="Kohler A."/>
            <person name="Murat C."/>
            <person name="Tang N."/>
            <person name="Roy S."/>
            <person name="Loubradou J."/>
            <person name="Henrissat B."/>
            <person name="Grigoriev I.V."/>
            <person name="Corradi N."/>
            <person name="Roux C."/>
            <person name="Martin F.M."/>
        </authorList>
    </citation>
    <scope>NUCLEOTIDE SEQUENCE [LARGE SCALE GENOMIC DNA]</scope>
    <source>
        <strain evidence="19 20">DAOM 227022</strain>
    </source>
</reference>
<feature type="region of interest" description="Disordered" evidence="16">
    <location>
        <begin position="958"/>
        <end position="990"/>
    </location>
</feature>
<evidence type="ECO:0000256" key="16">
    <source>
        <dbReference type="SAM" id="MobiDB-lite"/>
    </source>
</evidence>
<dbReference type="Gene3D" id="2.40.50.140">
    <property type="entry name" value="Nucleic acid-binding proteins"/>
    <property type="match status" value="1"/>
</dbReference>
<dbReference type="Gene3D" id="3.40.50.1010">
    <property type="entry name" value="5'-nuclease"/>
    <property type="match status" value="1"/>
</dbReference>
<dbReference type="GO" id="GO:0005730">
    <property type="term" value="C:nucleolus"/>
    <property type="evidence" value="ECO:0007669"/>
    <property type="project" value="UniProtKB-SubCell"/>
</dbReference>
<dbReference type="InterPro" id="IPR002716">
    <property type="entry name" value="PIN_dom"/>
</dbReference>
<dbReference type="InterPro" id="IPR012340">
    <property type="entry name" value="NA-bd_OB-fold"/>
</dbReference>
<dbReference type="InterPro" id="IPR029060">
    <property type="entry name" value="PIN-like_dom_sf"/>
</dbReference>
<dbReference type="Pfam" id="PF17216">
    <property type="entry name" value="Rrp44_CSD1"/>
    <property type="match status" value="1"/>
</dbReference>
<evidence type="ECO:0000313" key="20">
    <source>
        <dbReference type="Proteomes" id="UP000265703"/>
    </source>
</evidence>
<dbReference type="SMART" id="SM00955">
    <property type="entry name" value="RNB"/>
    <property type="match status" value="1"/>
</dbReference>
<dbReference type="FunFam" id="2.40.50.700:FF:000001">
    <property type="entry name" value="Exosome complex exonuclease exoribonuclease (Rrp44)"/>
    <property type="match status" value="1"/>
</dbReference>
<keyword evidence="5" id="KW-0963">Cytoplasm</keyword>
<dbReference type="GO" id="GO:0000175">
    <property type="term" value="F:3'-5'-RNA exonuclease activity"/>
    <property type="evidence" value="ECO:0007669"/>
    <property type="project" value="TreeGrafter"/>
</dbReference>
<dbReference type="Proteomes" id="UP000265703">
    <property type="component" value="Unassembled WGS sequence"/>
</dbReference>
<evidence type="ECO:0000256" key="11">
    <source>
        <dbReference type="ARBA" id="ARBA00022839"/>
    </source>
</evidence>
<feature type="domain" description="PIN" evidence="17">
    <location>
        <begin position="60"/>
        <end position="179"/>
    </location>
</feature>
<dbReference type="Pfam" id="PF13638">
    <property type="entry name" value="PIN_4"/>
    <property type="match status" value="1"/>
</dbReference>
<evidence type="ECO:0000256" key="10">
    <source>
        <dbReference type="ARBA" id="ARBA00022835"/>
    </source>
</evidence>
<keyword evidence="7" id="KW-0540">Nuclease</keyword>
<dbReference type="GO" id="GO:0071031">
    <property type="term" value="P:nuclear mRNA surveillance of mRNA 3'-end processing"/>
    <property type="evidence" value="ECO:0007669"/>
    <property type="project" value="TreeGrafter"/>
</dbReference>
<dbReference type="InterPro" id="IPR022966">
    <property type="entry name" value="RNase_II/R_CS"/>
</dbReference>
<gene>
    <name evidence="19" type="ORF">C1645_726799</name>
</gene>
<comment type="cofactor">
    <cofactor evidence="1">
        <name>Mg(2+)</name>
        <dbReference type="ChEBI" id="CHEBI:18420"/>
    </cofactor>
</comment>
<dbReference type="GO" id="GO:0000177">
    <property type="term" value="C:cytoplasmic exosome (RNase complex)"/>
    <property type="evidence" value="ECO:0007669"/>
    <property type="project" value="TreeGrafter"/>
</dbReference>
<evidence type="ECO:0000256" key="3">
    <source>
        <dbReference type="ARBA" id="ARBA00004604"/>
    </source>
</evidence>
<evidence type="ECO:0000256" key="1">
    <source>
        <dbReference type="ARBA" id="ARBA00001946"/>
    </source>
</evidence>
<comment type="subcellular location">
    <subcellularLocation>
        <location evidence="2">Cytoplasm</location>
    </subcellularLocation>
    <subcellularLocation>
        <location evidence="3">Nucleus</location>
        <location evidence="3">Nucleolus</location>
    </subcellularLocation>
</comment>
<dbReference type="EMBL" id="QKYT01000332">
    <property type="protein sequence ID" value="RIA86987.1"/>
    <property type="molecule type" value="Genomic_DNA"/>
</dbReference>
<keyword evidence="10" id="KW-0271">Exosome</keyword>
<dbReference type="SMART" id="SM00670">
    <property type="entry name" value="PINc"/>
    <property type="match status" value="1"/>
</dbReference>
<dbReference type="Pfam" id="PF17849">
    <property type="entry name" value="OB_Dis3"/>
    <property type="match status" value="1"/>
</dbReference>
<keyword evidence="9" id="KW-0378">Hydrolase</keyword>
<dbReference type="GO" id="GO:0000176">
    <property type="term" value="C:nuclear exosome (RNase complex)"/>
    <property type="evidence" value="ECO:0007669"/>
    <property type="project" value="UniProtKB-ARBA"/>
</dbReference>
<dbReference type="PANTHER" id="PTHR23355:SF35">
    <property type="entry name" value="EXOSOME COMPLEX EXONUCLEASE RRP44"/>
    <property type="match status" value="1"/>
</dbReference>
<dbReference type="InterPro" id="IPR033770">
    <property type="entry name" value="RRP44_S1"/>
</dbReference>
<evidence type="ECO:0000256" key="12">
    <source>
        <dbReference type="ARBA" id="ARBA00022884"/>
    </source>
</evidence>
<evidence type="ECO:0000256" key="6">
    <source>
        <dbReference type="ARBA" id="ARBA00022552"/>
    </source>
</evidence>
<feature type="compositionally biased region" description="Basic and acidic residues" evidence="16">
    <location>
        <begin position="312"/>
        <end position="325"/>
    </location>
</feature>
<sequence>MLHNKSYLKRGRGGKVVKVVKEHYLRDDIWCSVECCTMCSHTDPILSSTPDFTKLVLKPHYIIPDTNVFMNQIDIIEHPALQNVIILQTVYEELRHLNTSIYDRLKKMINNPNRKFYVFANEHHRDTFIERVKEESPNDRNDRAIRTAAKWYATHVNQIADKGKSLEIVLLTDDAGNIQKAKQDGLLAYSVKEYVEGMVDTPELVDMLGNVCISDNKDKKFVYEEHLSVSQISNGIKNQTLYQGTLNISMHNYLEGSIQSTVDDTQIMILGRTNLNRAIQGDIVAVQLFPKSEWLRTPTAVIVEEEEEKNLVEELQKNGKPKEQPEEADSELSPQPTGKVVGIIKRNWRQYCGFINKQSVKGSSTSTLSENVSVYPIDRRIPRINIRTRQAQSLMEQRILVAIDSWPKDSIFPMGHFVRALGAAGDKSTETEVLLLEHDVPHQEFAQQVLNCLPVEGSSWVVKDEHLQGRADLRHLNVCSIDPPGCTDIDDALHVRPLPNNNYEVGVHIADVTHFVKPNTPLDDEAASRGTTVYLVNKRIDMLPELLGTNLCSLRSNVERLAFSCIWELNPEAEIVNVSFTKSIISSKESFTYEQAQARIDDQRLQDDLTKGLRILNEMAKKLRARRMERGALTLASPEVRFKLDFDSQDPVDVEMKELKETNALVEEFMLLANISVAKKIYTKFIDSSLLRRHPQPTKSKLEDLVKSISPFGLMLHFETSKALADSLDKAVIPEDPYFNKLLRILTTRCMMQAVYFCSGTISEQEFRHYGLASEIYTHFTSPIRRYSDIIVHRMLAASIDDNVVYGSELTDKKRIDQLCGVLNYRHRMAQMAARNSVELHTHLFFKGKTEQAEGYVIRVLKNGFAVLVQKYGIEGFVYSSDNSSSKTKTNSTTSTSTPLIPISIKMFDKVIVQLSVNEDLVGGGAGGMRQKLKLELVKPFVPGLSISNEVSKDYSKDYNKVKVEENNNNNKKKDKRDNNNGGRKKKMKI</sequence>
<dbReference type="STRING" id="658196.A0A397SSQ7"/>
<dbReference type="GO" id="GO:0016075">
    <property type="term" value="P:rRNA catabolic process"/>
    <property type="evidence" value="ECO:0007669"/>
    <property type="project" value="TreeGrafter"/>
</dbReference>
<keyword evidence="6" id="KW-0698">rRNA processing</keyword>
<dbReference type="PANTHER" id="PTHR23355">
    <property type="entry name" value="RIBONUCLEASE"/>
    <property type="match status" value="1"/>
</dbReference>
<evidence type="ECO:0000256" key="9">
    <source>
        <dbReference type="ARBA" id="ARBA00022801"/>
    </source>
</evidence>
<comment type="similarity">
    <text evidence="4 15">Belongs to the RNR ribonuclease family.</text>
</comment>
<dbReference type="InterPro" id="IPR041505">
    <property type="entry name" value="Dis3_CSD2"/>
</dbReference>
<dbReference type="Gene3D" id="2.40.50.690">
    <property type="match status" value="1"/>
</dbReference>
<protein>
    <recommendedName>
        <fullName evidence="14">Ribosomal RNA-processing protein 44</fullName>
    </recommendedName>
</protein>
<evidence type="ECO:0000256" key="2">
    <source>
        <dbReference type="ARBA" id="ARBA00004496"/>
    </source>
</evidence>
<dbReference type="GO" id="GO:0004519">
    <property type="term" value="F:endonuclease activity"/>
    <property type="evidence" value="ECO:0007669"/>
    <property type="project" value="UniProtKB-KW"/>
</dbReference>
<feature type="domain" description="RNB" evidence="18">
    <location>
        <begin position="470"/>
        <end position="802"/>
    </location>
</feature>
<dbReference type="GO" id="GO:0071034">
    <property type="term" value="P:CUT catabolic process"/>
    <property type="evidence" value="ECO:0007669"/>
    <property type="project" value="UniProtKB-ARBA"/>
</dbReference>